<reference evidence="3 4" key="1">
    <citation type="submission" date="2018-08" db="EMBL/GenBank/DDBJ databases">
        <title>Meiothermus luteus KCTC 52599 genome sequencing project.</title>
        <authorList>
            <person name="Da Costa M.S."/>
            <person name="Albuquerque L."/>
            <person name="Raposo P."/>
            <person name="Froufe H.J.C."/>
            <person name="Barroso C.S."/>
            <person name="Egas C."/>
        </authorList>
    </citation>
    <scope>NUCLEOTIDE SEQUENCE [LARGE SCALE GENOMIC DNA]</scope>
    <source>
        <strain evidence="3 4">KCTC 52599</strain>
    </source>
</reference>
<proteinExistence type="predicted"/>
<dbReference type="PROSITE" id="PS51318">
    <property type="entry name" value="TAT"/>
    <property type="match status" value="1"/>
</dbReference>
<dbReference type="Gene3D" id="2.60.40.2470">
    <property type="entry name" value="SoxY domain"/>
    <property type="match status" value="1"/>
</dbReference>
<evidence type="ECO:0000259" key="2">
    <source>
        <dbReference type="Pfam" id="PF13501"/>
    </source>
</evidence>
<dbReference type="EMBL" id="QWKZ01000038">
    <property type="protein sequence ID" value="RIH85951.1"/>
    <property type="molecule type" value="Genomic_DNA"/>
</dbReference>
<keyword evidence="4" id="KW-1185">Reference proteome</keyword>
<dbReference type="NCBIfam" id="TIGR04488">
    <property type="entry name" value="SoxY_true_GGCGG"/>
    <property type="match status" value="1"/>
</dbReference>
<gene>
    <name evidence="3" type="ORF">Mlute_01433</name>
</gene>
<dbReference type="NCBIfam" id="TIGR01409">
    <property type="entry name" value="TAT_signal_seq"/>
    <property type="match status" value="1"/>
</dbReference>
<dbReference type="Proteomes" id="UP000265800">
    <property type="component" value="Unassembled WGS sequence"/>
</dbReference>
<comment type="caution">
    <text evidence="3">The sequence shown here is derived from an EMBL/GenBank/DDBJ whole genome shotgun (WGS) entry which is preliminary data.</text>
</comment>
<dbReference type="InterPro" id="IPR006311">
    <property type="entry name" value="TAT_signal"/>
</dbReference>
<keyword evidence="1" id="KW-0732">Signal</keyword>
<protein>
    <submittedName>
        <fullName evidence="3">Thiosulfate oxidation carrier protein SoxY</fullName>
    </submittedName>
</protein>
<dbReference type="Pfam" id="PF13501">
    <property type="entry name" value="SoxY"/>
    <property type="match status" value="1"/>
</dbReference>
<sequence>MNRRKFLKASAGTLAASLVVGRVGSALAQGGLEGEDIANLEKGLQAALGKGFKDLVPSKDVKLTAPTIAESGANVPVEIEVGLPADQVKAIYCFCDKNANPLLFSFQLLGGGVLPYYATRVRVAETAPVRAVVETKDGKLLLASQGVRVTVGGCG</sequence>
<dbReference type="InterPro" id="IPR038162">
    <property type="entry name" value="SoxY_sf"/>
</dbReference>
<name>A0A399EUQ7_9DEIN</name>
<dbReference type="OrthoDB" id="9804570at2"/>
<evidence type="ECO:0000313" key="3">
    <source>
        <dbReference type="EMBL" id="RIH85951.1"/>
    </source>
</evidence>
<dbReference type="AlphaFoldDB" id="A0A399EUQ7"/>
<accession>A0A399EUQ7</accession>
<dbReference type="InterPro" id="IPR032711">
    <property type="entry name" value="SoxY"/>
</dbReference>
<feature type="signal peptide" evidence="1">
    <location>
        <begin position="1"/>
        <end position="28"/>
    </location>
</feature>
<dbReference type="PIRSF" id="PIRSF010312">
    <property type="entry name" value="Sulphur_oxidation_SoxY"/>
    <property type="match status" value="1"/>
</dbReference>
<dbReference type="InterPro" id="IPR016568">
    <property type="entry name" value="Sulphur_oxidation_SoxY"/>
</dbReference>
<feature type="chain" id="PRO_5017426507" evidence="1">
    <location>
        <begin position="29"/>
        <end position="155"/>
    </location>
</feature>
<dbReference type="RefSeq" id="WP_119360062.1">
    <property type="nucleotide sequence ID" value="NZ_QWKZ01000038.1"/>
</dbReference>
<feature type="domain" description="Ig-like SoxY" evidence="2">
    <location>
        <begin position="53"/>
        <end position="154"/>
    </location>
</feature>
<dbReference type="InterPro" id="IPR019546">
    <property type="entry name" value="TAT_signal_bac_arc"/>
</dbReference>
<evidence type="ECO:0000256" key="1">
    <source>
        <dbReference type="SAM" id="SignalP"/>
    </source>
</evidence>
<organism evidence="3 4">
    <name type="scientific">Meiothermus luteus</name>
    <dbReference type="NCBI Taxonomy" id="2026184"/>
    <lineage>
        <taxon>Bacteria</taxon>
        <taxon>Thermotogati</taxon>
        <taxon>Deinococcota</taxon>
        <taxon>Deinococci</taxon>
        <taxon>Thermales</taxon>
        <taxon>Thermaceae</taxon>
        <taxon>Meiothermus</taxon>
    </lineage>
</organism>
<evidence type="ECO:0000313" key="4">
    <source>
        <dbReference type="Proteomes" id="UP000265800"/>
    </source>
</evidence>